<dbReference type="WBParaSite" id="PS1159_v2.g23382.t1">
    <property type="protein sequence ID" value="PS1159_v2.g23382.t1"/>
    <property type="gene ID" value="PS1159_v2.g23382"/>
</dbReference>
<reference evidence="2" key="1">
    <citation type="submission" date="2022-11" db="UniProtKB">
        <authorList>
            <consortium name="WormBaseParasite"/>
        </authorList>
    </citation>
    <scope>IDENTIFICATION</scope>
</reference>
<sequence>MMPENSQFKASQRLLNSNQMNRINYKQAMPQYSGGSRGLTYMAYLSKLAPVGGAFARITVGRLRPQALAVQAVRLSHAHIFRRRNGQLIVNRIKDMGHFYMIALGTFPFLIACAYAHIVYGPCELKDYPEDGPPPRYWQFERTPLRQFWAKHFGVSDMEHHERNLAYFERQSILSRWRRTEDRVKHLQGELADYKGYFYMPVSAQWIDYGRYMANRQRDQYESHASYAN</sequence>
<evidence type="ECO:0000313" key="1">
    <source>
        <dbReference type="Proteomes" id="UP000887580"/>
    </source>
</evidence>
<dbReference type="Proteomes" id="UP000887580">
    <property type="component" value="Unplaced"/>
</dbReference>
<name>A0AC35G2J3_9BILA</name>
<accession>A0AC35G2J3</accession>
<protein>
    <submittedName>
        <fullName evidence="2">NADH dehydrogenase [ubiquinone] 1 beta subcomplex subunit 5, mitochondrial</fullName>
    </submittedName>
</protein>
<proteinExistence type="predicted"/>
<organism evidence="1 2">
    <name type="scientific">Panagrolaimus sp. PS1159</name>
    <dbReference type="NCBI Taxonomy" id="55785"/>
    <lineage>
        <taxon>Eukaryota</taxon>
        <taxon>Metazoa</taxon>
        <taxon>Ecdysozoa</taxon>
        <taxon>Nematoda</taxon>
        <taxon>Chromadorea</taxon>
        <taxon>Rhabditida</taxon>
        <taxon>Tylenchina</taxon>
        <taxon>Panagrolaimomorpha</taxon>
        <taxon>Panagrolaimoidea</taxon>
        <taxon>Panagrolaimidae</taxon>
        <taxon>Panagrolaimus</taxon>
    </lineage>
</organism>
<evidence type="ECO:0000313" key="2">
    <source>
        <dbReference type="WBParaSite" id="PS1159_v2.g23382.t1"/>
    </source>
</evidence>